<organism evidence="10 11">
    <name type="scientific">Flavobacterium sediminilitoris</name>
    <dbReference type="NCBI Taxonomy" id="2024526"/>
    <lineage>
        <taxon>Bacteria</taxon>
        <taxon>Pseudomonadati</taxon>
        <taxon>Bacteroidota</taxon>
        <taxon>Flavobacteriia</taxon>
        <taxon>Flavobacteriales</taxon>
        <taxon>Flavobacteriaceae</taxon>
        <taxon>Flavobacterium</taxon>
    </lineage>
</organism>
<keyword evidence="4" id="KW-0479">Metal-binding</keyword>
<dbReference type="InterPro" id="IPR011055">
    <property type="entry name" value="Dup_hybrid_motif"/>
</dbReference>
<feature type="domain" description="Csd3-like second N-terminal" evidence="9">
    <location>
        <begin position="143"/>
        <end position="265"/>
    </location>
</feature>
<dbReference type="SUPFAM" id="SSF51261">
    <property type="entry name" value="Duplicated hybrid motif"/>
    <property type="match status" value="1"/>
</dbReference>
<protein>
    <submittedName>
        <fullName evidence="10">Peptidoglycan DD-metalloendopeptidase family protein</fullName>
    </submittedName>
</protein>
<reference evidence="10" key="1">
    <citation type="submission" date="2021-12" db="EMBL/GenBank/DDBJ databases">
        <authorList>
            <person name="Cha I.-T."/>
            <person name="Lee K.-E."/>
            <person name="Park S.-J."/>
        </authorList>
    </citation>
    <scope>NUCLEOTIDE SEQUENCE</scope>
    <source>
        <strain evidence="10">YSM-43</strain>
    </source>
</reference>
<evidence type="ECO:0000256" key="5">
    <source>
        <dbReference type="ARBA" id="ARBA00022801"/>
    </source>
</evidence>
<evidence type="ECO:0000256" key="3">
    <source>
        <dbReference type="ARBA" id="ARBA00022670"/>
    </source>
</evidence>
<reference evidence="10" key="2">
    <citation type="submission" date="2022-04" db="EMBL/GenBank/DDBJ databases">
        <title>Complete Genome Sequence of Flavobacterium sediminilitoris YSM-43, Isolated from a Tidal Sediment.</title>
        <authorList>
            <person name="Lee P.A."/>
        </authorList>
    </citation>
    <scope>NUCLEOTIDE SEQUENCE</scope>
    <source>
        <strain evidence="10">YSM-43</strain>
    </source>
</reference>
<evidence type="ECO:0000256" key="7">
    <source>
        <dbReference type="ARBA" id="ARBA00023049"/>
    </source>
</evidence>
<feature type="domain" description="M23ase beta-sheet core" evidence="8">
    <location>
        <begin position="278"/>
        <end position="372"/>
    </location>
</feature>
<dbReference type="Pfam" id="PF19425">
    <property type="entry name" value="Csd3_N2"/>
    <property type="match status" value="1"/>
</dbReference>
<dbReference type="PROSITE" id="PS51257">
    <property type="entry name" value="PROKAR_LIPOPROTEIN"/>
    <property type="match status" value="1"/>
</dbReference>
<evidence type="ECO:0000256" key="1">
    <source>
        <dbReference type="ARBA" id="ARBA00001947"/>
    </source>
</evidence>
<dbReference type="Pfam" id="PF01551">
    <property type="entry name" value="Peptidase_M23"/>
    <property type="match status" value="1"/>
</dbReference>
<evidence type="ECO:0000256" key="4">
    <source>
        <dbReference type="ARBA" id="ARBA00022723"/>
    </source>
</evidence>
<comment type="cofactor">
    <cofactor evidence="1">
        <name>Zn(2+)</name>
        <dbReference type="ChEBI" id="CHEBI:29105"/>
    </cofactor>
</comment>
<dbReference type="CDD" id="cd12797">
    <property type="entry name" value="M23_peptidase"/>
    <property type="match status" value="1"/>
</dbReference>
<dbReference type="Gene3D" id="2.70.70.10">
    <property type="entry name" value="Glucose Permease (Domain IIA)"/>
    <property type="match status" value="1"/>
</dbReference>
<dbReference type="PANTHER" id="PTHR21666:SF288">
    <property type="entry name" value="CELL DIVISION PROTEIN YTFB"/>
    <property type="match status" value="1"/>
</dbReference>
<keyword evidence="11" id="KW-1185">Reference proteome</keyword>
<evidence type="ECO:0000313" key="11">
    <source>
        <dbReference type="Proteomes" id="UP000830454"/>
    </source>
</evidence>
<dbReference type="RefSeq" id="WP_045969989.1">
    <property type="nucleotide sequence ID" value="NZ_CP090145.1"/>
</dbReference>
<dbReference type="Gene3D" id="3.10.450.350">
    <property type="match status" value="1"/>
</dbReference>
<keyword evidence="7" id="KW-0482">Metalloprotease</keyword>
<keyword evidence="6" id="KW-0862">Zinc</keyword>
<evidence type="ECO:0000259" key="8">
    <source>
        <dbReference type="Pfam" id="PF01551"/>
    </source>
</evidence>
<evidence type="ECO:0000313" key="10">
    <source>
        <dbReference type="EMBL" id="UOX35059.1"/>
    </source>
</evidence>
<evidence type="ECO:0000256" key="6">
    <source>
        <dbReference type="ARBA" id="ARBA00022833"/>
    </source>
</evidence>
<keyword evidence="5" id="KW-0378">Hydrolase</keyword>
<dbReference type="InterPro" id="IPR016047">
    <property type="entry name" value="M23ase_b-sheet_dom"/>
</dbReference>
<gene>
    <name evidence="10" type="ORF">LXD69_05985</name>
</gene>
<comment type="subcellular location">
    <subcellularLocation>
        <location evidence="2">Cell envelope</location>
    </subcellularLocation>
</comment>
<name>A0ABY4HTI2_9FLAO</name>
<sequence>MKYIVLLFLSLIMLFSCESKEKKTEKPKVVVNKEPIIKDYGFIFNDFKVIKDTIKSGDNLSLILGKYTLPDSLKTFDAVEKVRDSFNPRKIKIGKPYLLFFNKEKPNELKALVYINNKIEYSVLDFRDSVNVSNKKKPTSLKRRTIAAEIEGSLSETLSKAGVSPGFASKLAKVYEYSIDFFKIQKGDKFSVTINERFIEDSIYVGIENVESTYFEHKGKKIYAFPYKIKSDQKVADYYDENGNGLKSMFLKAPLDYFRISSRFSGRRFHPVQKRWKAHNGTDYAAAHGTPIKATASGVVERAGYTSGNGNYVKIKHNSTYSTQYLHMSKILVRNGERVSQGQIIGKVGSTGLATGPHVCYRFWKNGVQVDPFRLQLPNAEPMNEKDKAKYLTYIEPLKKELDSVMKNKFRE</sequence>
<dbReference type="InterPro" id="IPR045834">
    <property type="entry name" value="Csd3_N2"/>
</dbReference>
<dbReference type="PANTHER" id="PTHR21666">
    <property type="entry name" value="PEPTIDASE-RELATED"/>
    <property type="match status" value="1"/>
</dbReference>
<dbReference type="EMBL" id="CP090145">
    <property type="protein sequence ID" value="UOX35059.1"/>
    <property type="molecule type" value="Genomic_DNA"/>
</dbReference>
<evidence type="ECO:0000256" key="2">
    <source>
        <dbReference type="ARBA" id="ARBA00004196"/>
    </source>
</evidence>
<keyword evidence="3" id="KW-0645">Protease</keyword>
<accession>A0ABY4HTI2</accession>
<dbReference type="Proteomes" id="UP000830454">
    <property type="component" value="Chromosome"/>
</dbReference>
<dbReference type="InterPro" id="IPR050570">
    <property type="entry name" value="Cell_wall_metabolism_enzyme"/>
</dbReference>
<evidence type="ECO:0000259" key="9">
    <source>
        <dbReference type="Pfam" id="PF19425"/>
    </source>
</evidence>
<proteinExistence type="predicted"/>